<evidence type="ECO:0000256" key="5">
    <source>
        <dbReference type="ARBA" id="ARBA00023136"/>
    </source>
</evidence>
<dbReference type="PANTHER" id="PTHR31645">
    <property type="entry name" value="OLIGOPEPTIDE TRANSPORTER YGL114W-RELATED"/>
    <property type="match status" value="1"/>
</dbReference>
<dbReference type="GO" id="GO:0016020">
    <property type="term" value="C:membrane"/>
    <property type="evidence" value="ECO:0007669"/>
    <property type="project" value="UniProtKB-SubCell"/>
</dbReference>
<dbReference type="RefSeq" id="WP_171420330.1">
    <property type="nucleotide sequence ID" value="NZ_JABFJW010000295.1"/>
</dbReference>
<dbReference type="NCBIfam" id="TIGR00728">
    <property type="entry name" value="OPT_sfam"/>
    <property type="match status" value="1"/>
</dbReference>
<dbReference type="InterPro" id="IPR004813">
    <property type="entry name" value="OPT"/>
</dbReference>
<feature type="transmembrane region" description="Helical" evidence="6">
    <location>
        <begin position="181"/>
        <end position="206"/>
    </location>
</feature>
<dbReference type="GO" id="GO:0035673">
    <property type="term" value="F:oligopeptide transmembrane transporter activity"/>
    <property type="evidence" value="ECO:0007669"/>
    <property type="project" value="InterPro"/>
</dbReference>
<protein>
    <submittedName>
        <fullName evidence="7">OPT family oligopeptide transporter</fullName>
    </submittedName>
</protein>
<dbReference type="EMBL" id="JABFJW010000295">
    <property type="protein sequence ID" value="NOK13148.1"/>
    <property type="molecule type" value="Genomic_DNA"/>
</dbReference>
<dbReference type="PANTHER" id="PTHR31645:SF0">
    <property type="entry name" value="OLIGOPEPTIDE TRANSPORTER YGL114W-RELATED"/>
    <property type="match status" value="1"/>
</dbReference>
<evidence type="ECO:0000256" key="1">
    <source>
        <dbReference type="ARBA" id="ARBA00004141"/>
    </source>
</evidence>
<evidence type="ECO:0000256" key="2">
    <source>
        <dbReference type="ARBA" id="ARBA00022448"/>
    </source>
</evidence>
<dbReference type="AlphaFoldDB" id="A0A7Y4NG21"/>
<gene>
    <name evidence="7" type="ORF">HNS30_29315</name>
</gene>
<organism evidence="7 8">
    <name type="scientific">Corallococcus exercitus</name>
    <dbReference type="NCBI Taxonomy" id="2316736"/>
    <lineage>
        <taxon>Bacteria</taxon>
        <taxon>Pseudomonadati</taxon>
        <taxon>Myxococcota</taxon>
        <taxon>Myxococcia</taxon>
        <taxon>Myxococcales</taxon>
        <taxon>Cystobacterineae</taxon>
        <taxon>Myxococcaceae</taxon>
        <taxon>Corallococcus</taxon>
    </lineage>
</organism>
<proteinExistence type="predicted"/>
<evidence type="ECO:0000313" key="8">
    <source>
        <dbReference type="Proteomes" id="UP000528460"/>
    </source>
</evidence>
<evidence type="ECO:0000256" key="4">
    <source>
        <dbReference type="ARBA" id="ARBA00022989"/>
    </source>
</evidence>
<feature type="transmembrane region" description="Helical" evidence="6">
    <location>
        <begin position="93"/>
        <end position="114"/>
    </location>
</feature>
<evidence type="ECO:0000256" key="6">
    <source>
        <dbReference type="SAM" id="Phobius"/>
    </source>
</evidence>
<comment type="subcellular location">
    <subcellularLocation>
        <location evidence="1">Membrane</location>
        <topology evidence="1">Multi-pass membrane protein</topology>
    </subcellularLocation>
</comment>
<keyword evidence="2" id="KW-0813">Transport</keyword>
<keyword evidence="4 6" id="KW-1133">Transmembrane helix</keyword>
<keyword evidence="5 6" id="KW-0472">Membrane</keyword>
<dbReference type="Proteomes" id="UP000528460">
    <property type="component" value="Unassembled WGS sequence"/>
</dbReference>
<keyword evidence="3 6" id="KW-0812">Transmembrane</keyword>
<evidence type="ECO:0000313" key="7">
    <source>
        <dbReference type="EMBL" id="NOK13148.1"/>
    </source>
</evidence>
<feature type="transmembrane region" description="Helical" evidence="6">
    <location>
        <begin position="226"/>
        <end position="244"/>
    </location>
</feature>
<dbReference type="Pfam" id="PF03169">
    <property type="entry name" value="OPT"/>
    <property type="match status" value="1"/>
</dbReference>
<reference evidence="7 8" key="1">
    <citation type="submission" date="2020-05" db="EMBL/GenBank/DDBJ databases">
        <authorList>
            <person name="Whitworth D."/>
        </authorList>
    </citation>
    <scope>NUCLEOTIDE SEQUENCE [LARGE SCALE GENOMIC DNA]</scope>
    <source>
        <strain evidence="7 8">CA046A</strain>
    </source>
</reference>
<accession>A0A7Y4NG21</accession>
<evidence type="ECO:0000256" key="3">
    <source>
        <dbReference type="ARBA" id="ARBA00022692"/>
    </source>
</evidence>
<feature type="transmembrane region" description="Helical" evidence="6">
    <location>
        <begin position="151"/>
        <end position="169"/>
    </location>
</feature>
<sequence length="247" mass="24254">VLFGLGVPSMLLALVLLVPLCAVCARGAGQTDVSPVSQMGNLTQVVFGVVRPGELSPNVAAGSVVAGASAQVGVSLWSLKAGHLLGASASRQLAAQLVGVAVGAVVAVPAYLLLVDAYGLGTAVLPVPAAAQFRAVAEVSVRGLAGLPPHAGWGALVGCAVGAVLTLAAKGRAARWLPSPVAMGIGFITPAYFAVTLCLGAGLAALARKWSPKTTDAHVPSLGSGALVGESLMGLLIAATTALSRSA</sequence>
<comment type="caution">
    <text evidence="7">The sequence shown here is derived from an EMBL/GenBank/DDBJ whole genome shotgun (WGS) entry which is preliminary data.</text>
</comment>
<dbReference type="InterPro" id="IPR045035">
    <property type="entry name" value="YSL-like"/>
</dbReference>
<feature type="non-terminal residue" evidence="7">
    <location>
        <position position="1"/>
    </location>
</feature>
<name>A0A7Y4NG21_9BACT</name>